<dbReference type="GO" id="GO:0030424">
    <property type="term" value="C:axon"/>
    <property type="evidence" value="ECO:0007669"/>
    <property type="project" value="TreeGrafter"/>
</dbReference>
<evidence type="ECO:0000313" key="3">
    <source>
        <dbReference type="Proteomes" id="UP000267096"/>
    </source>
</evidence>
<dbReference type="OrthoDB" id="270970at2759"/>
<dbReference type="GO" id="GO:0006906">
    <property type="term" value="P:vesicle fusion"/>
    <property type="evidence" value="ECO:0007669"/>
    <property type="project" value="TreeGrafter"/>
</dbReference>
<feature type="domain" description="C2" evidence="1">
    <location>
        <begin position="129"/>
        <end position="262"/>
    </location>
</feature>
<dbReference type="InterPro" id="IPR000008">
    <property type="entry name" value="C2_dom"/>
</dbReference>
<dbReference type="GO" id="GO:0001786">
    <property type="term" value="F:phosphatidylserine binding"/>
    <property type="evidence" value="ECO:0007669"/>
    <property type="project" value="TreeGrafter"/>
</dbReference>
<organism evidence="4">
    <name type="scientific">Anisakis simplex</name>
    <name type="common">Herring worm</name>
    <dbReference type="NCBI Taxonomy" id="6269"/>
    <lineage>
        <taxon>Eukaryota</taxon>
        <taxon>Metazoa</taxon>
        <taxon>Ecdysozoa</taxon>
        <taxon>Nematoda</taxon>
        <taxon>Chromadorea</taxon>
        <taxon>Rhabditida</taxon>
        <taxon>Spirurina</taxon>
        <taxon>Ascaridomorpha</taxon>
        <taxon>Ascaridoidea</taxon>
        <taxon>Anisakidae</taxon>
        <taxon>Anisakis</taxon>
        <taxon>Anisakis simplex complex</taxon>
    </lineage>
</organism>
<dbReference type="GO" id="GO:0048791">
    <property type="term" value="P:calcium ion-regulated exocytosis of neurotransmitter"/>
    <property type="evidence" value="ECO:0007669"/>
    <property type="project" value="TreeGrafter"/>
</dbReference>
<gene>
    <name evidence="2" type="ORF">ASIM_LOCUS794</name>
</gene>
<dbReference type="InterPro" id="IPR035892">
    <property type="entry name" value="C2_domain_sf"/>
</dbReference>
<dbReference type="Proteomes" id="UP000267096">
    <property type="component" value="Unassembled WGS sequence"/>
</dbReference>
<evidence type="ECO:0000313" key="2">
    <source>
        <dbReference type="EMBL" id="VDK18096.1"/>
    </source>
</evidence>
<dbReference type="GO" id="GO:0005544">
    <property type="term" value="F:calcium-dependent phospholipid binding"/>
    <property type="evidence" value="ECO:0007669"/>
    <property type="project" value="TreeGrafter"/>
</dbReference>
<dbReference type="AlphaFoldDB" id="A0A0M3J061"/>
<evidence type="ECO:0000259" key="1">
    <source>
        <dbReference type="PROSITE" id="PS50004"/>
    </source>
</evidence>
<dbReference type="WBParaSite" id="ASIM_0000089701-mRNA-1">
    <property type="protein sequence ID" value="ASIM_0000089701-mRNA-1"/>
    <property type="gene ID" value="ASIM_0000089701"/>
</dbReference>
<dbReference type="PROSITE" id="PS50004">
    <property type="entry name" value="C2"/>
    <property type="match status" value="1"/>
</dbReference>
<name>A0A0M3J061_ANISI</name>
<dbReference type="GO" id="GO:0070382">
    <property type="term" value="C:exocytic vesicle"/>
    <property type="evidence" value="ECO:0007669"/>
    <property type="project" value="TreeGrafter"/>
</dbReference>
<dbReference type="SMART" id="SM00239">
    <property type="entry name" value="C2"/>
    <property type="match status" value="1"/>
</dbReference>
<dbReference type="PANTHER" id="PTHR10024">
    <property type="entry name" value="SYNAPTOTAGMIN"/>
    <property type="match status" value="1"/>
</dbReference>
<reference evidence="4" key="1">
    <citation type="submission" date="2017-02" db="UniProtKB">
        <authorList>
            <consortium name="WormBaseParasite"/>
        </authorList>
    </citation>
    <scope>IDENTIFICATION</scope>
</reference>
<reference evidence="2 3" key="2">
    <citation type="submission" date="2018-11" db="EMBL/GenBank/DDBJ databases">
        <authorList>
            <consortium name="Pathogen Informatics"/>
        </authorList>
    </citation>
    <scope>NUCLEOTIDE SEQUENCE [LARGE SCALE GENOMIC DNA]</scope>
</reference>
<dbReference type="GO" id="GO:0098793">
    <property type="term" value="C:presynapse"/>
    <property type="evidence" value="ECO:0007669"/>
    <property type="project" value="GOC"/>
</dbReference>
<dbReference type="GO" id="GO:0005886">
    <property type="term" value="C:plasma membrane"/>
    <property type="evidence" value="ECO:0007669"/>
    <property type="project" value="TreeGrafter"/>
</dbReference>
<dbReference type="GO" id="GO:0030276">
    <property type="term" value="F:clathrin binding"/>
    <property type="evidence" value="ECO:0007669"/>
    <property type="project" value="TreeGrafter"/>
</dbReference>
<keyword evidence="3" id="KW-1185">Reference proteome</keyword>
<dbReference type="CDD" id="cd00276">
    <property type="entry name" value="C2B_Synaptotagmin"/>
    <property type="match status" value="1"/>
</dbReference>
<dbReference type="SUPFAM" id="SSF49562">
    <property type="entry name" value="C2 domain (Calcium/lipid-binding domain, CaLB)"/>
    <property type="match status" value="2"/>
</dbReference>
<accession>A0A0M3J061</accession>
<proteinExistence type="predicted"/>
<protein>
    <submittedName>
        <fullName evidence="4">Synaptotagmin-17 (inferred by orthology to a human protein)</fullName>
    </submittedName>
</protein>
<dbReference type="GO" id="GO:0005509">
    <property type="term" value="F:calcium ion binding"/>
    <property type="evidence" value="ECO:0007669"/>
    <property type="project" value="TreeGrafter"/>
</dbReference>
<evidence type="ECO:0000313" key="4">
    <source>
        <dbReference type="WBParaSite" id="ASIM_0000089701-mRNA-1"/>
    </source>
</evidence>
<dbReference type="PANTHER" id="PTHR10024:SF344">
    <property type="entry name" value="SYNAPTOTAGMIN-7"/>
    <property type="match status" value="1"/>
</dbReference>
<dbReference type="Gene3D" id="2.60.40.150">
    <property type="entry name" value="C2 domain"/>
    <property type="match status" value="1"/>
</dbReference>
<sequence>MDRLASCHAMHGFLNVYAYRRKGHIHSNCNNNNMKSHIRSRSLSSSNHRGMITPPRHPAKGIISPIASHRRHSVKKLNEMKLILQVMDYDRFSHDDPIDEILLLMKHVKLDKSPVHCTHLQKPTVSKECVGELMLSLCYLPDSDRITVNVVKARLVPSKDYFGNSDLHVKLWLVKEGDRLEKRRTTVKSHTLTPVFNESFVFSVPSKETILNEVNLVATVMDLTNGNDEVGHIVIGALGNETGKRQWNDVLSQPETTVTMWHKLSSTW</sequence>
<dbReference type="Pfam" id="PF00168">
    <property type="entry name" value="C2"/>
    <property type="match status" value="2"/>
</dbReference>
<dbReference type="EMBL" id="UYRR01000654">
    <property type="protein sequence ID" value="VDK18096.1"/>
    <property type="molecule type" value="Genomic_DNA"/>
</dbReference>
<dbReference type="GO" id="GO:0000149">
    <property type="term" value="F:SNARE binding"/>
    <property type="evidence" value="ECO:0007669"/>
    <property type="project" value="TreeGrafter"/>
</dbReference>